<feature type="compositionally biased region" description="Basic and acidic residues" evidence="1">
    <location>
        <begin position="49"/>
        <end position="60"/>
    </location>
</feature>
<dbReference type="PROSITE" id="PS51257">
    <property type="entry name" value="PROKAR_LIPOPROTEIN"/>
    <property type="match status" value="1"/>
</dbReference>
<feature type="signal peptide" evidence="2">
    <location>
        <begin position="1"/>
        <end position="25"/>
    </location>
</feature>
<evidence type="ECO:0000256" key="1">
    <source>
        <dbReference type="SAM" id="MobiDB-lite"/>
    </source>
</evidence>
<dbReference type="Proteomes" id="UP001299220">
    <property type="component" value="Unassembled WGS sequence"/>
</dbReference>
<keyword evidence="2" id="KW-0732">Signal</keyword>
<dbReference type="RefSeq" id="WP_235323346.1">
    <property type="nucleotide sequence ID" value="NZ_JAFBIT010000002.1"/>
</dbReference>
<feature type="chain" id="PRO_5045483451" evidence="2">
    <location>
        <begin position="26"/>
        <end position="408"/>
    </location>
</feature>
<evidence type="ECO:0000256" key="2">
    <source>
        <dbReference type="SAM" id="SignalP"/>
    </source>
</evidence>
<protein>
    <submittedName>
        <fullName evidence="3">Uncharacterized protein</fullName>
    </submittedName>
</protein>
<feature type="compositionally biased region" description="Low complexity" evidence="1">
    <location>
        <begin position="24"/>
        <end position="41"/>
    </location>
</feature>
<organism evidence="3 4">
    <name type="scientific">Anaeromassilibacillus senegalensis</name>
    <dbReference type="NCBI Taxonomy" id="1673717"/>
    <lineage>
        <taxon>Bacteria</taxon>
        <taxon>Bacillati</taxon>
        <taxon>Bacillota</taxon>
        <taxon>Clostridia</taxon>
        <taxon>Eubacteriales</taxon>
        <taxon>Acutalibacteraceae</taxon>
        <taxon>Anaeromassilibacillus</taxon>
    </lineage>
</organism>
<reference evidence="3 4" key="1">
    <citation type="submission" date="2020-12" db="EMBL/GenBank/DDBJ databases">
        <title>Whole genome sequences of gut porcine anaerobes.</title>
        <authorList>
            <person name="Kubasova T."/>
            <person name="Jahodarova E."/>
            <person name="Rychlik I."/>
        </authorList>
    </citation>
    <scope>NUCLEOTIDE SEQUENCE [LARGE SCALE GENOMIC DNA]</scope>
    <source>
        <strain evidence="3 4">An867</strain>
    </source>
</reference>
<proteinExistence type="predicted"/>
<sequence>MKRYIAFFLSILVLATMTACGRRPAANSSPSGEESSPVSAADQQIPEQGDEKPADTKDPEQTSEQTPEQAADPDLAYSELVERFRTLVSDPFGQDSDTPGEMGVLETARAAGDNAVYEMGYLIEDLSGDGIPELAVGECSGMTNALYTLVDGKPELVFEGWYRSSYVYMGDGYFYYYGSNSASESGQGVFYLTKNGTGLECESFLFTSLNSDGDLEVYRNETGSWDPAESEKADMTAEDFWALDTPGDPLPLTPFSGIDGGSANESGGPVSVRYLTEAGDVDCDWVTLYDGPDSCCILFTTDSRVTDFTLLDLFAEDFTETGAVIFSATPVELDEERDNLPSVMTPDTPVAVQLIFPGDLPAYGISYVDAEGSLRRFAIAVSGYDDSLLLEEADPLETQFILPGEISR</sequence>
<evidence type="ECO:0000313" key="4">
    <source>
        <dbReference type="Proteomes" id="UP001299220"/>
    </source>
</evidence>
<gene>
    <name evidence="3" type="ORF">JQM67_06700</name>
</gene>
<comment type="caution">
    <text evidence="3">The sequence shown here is derived from an EMBL/GenBank/DDBJ whole genome shotgun (WGS) entry which is preliminary data.</text>
</comment>
<feature type="region of interest" description="Disordered" evidence="1">
    <location>
        <begin position="22"/>
        <end position="74"/>
    </location>
</feature>
<accession>A0ABS9CNB9</accession>
<dbReference type="EMBL" id="JAFBIT010000002">
    <property type="protein sequence ID" value="MCF2652285.1"/>
    <property type="molecule type" value="Genomic_DNA"/>
</dbReference>
<keyword evidence="4" id="KW-1185">Reference proteome</keyword>
<evidence type="ECO:0000313" key="3">
    <source>
        <dbReference type="EMBL" id="MCF2652285.1"/>
    </source>
</evidence>
<name>A0ABS9CNB9_9FIRM</name>